<dbReference type="InterPro" id="IPR001789">
    <property type="entry name" value="Sig_transdc_resp-reg_receiver"/>
</dbReference>
<reference evidence="6" key="1">
    <citation type="submission" date="2022-03" db="EMBL/GenBank/DDBJ databases">
        <title>De novo assembled genomes of Belliella spp. (Cyclobacteriaceae) strains.</title>
        <authorList>
            <person name="Szabo A."/>
            <person name="Korponai K."/>
            <person name="Felfoldi T."/>
        </authorList>
    </citation>
    <scope>NUCLEOTIDE SEQUENCE</scope>
    <source>
        <strain evidence="6">DSM 111903</strain>
    </source>
</reference>
<evidence type="ECO:0000256" key="1">
    <source>
        <dbReference type="ARBA" id="ARBA00000085"/>
    </source>
</evidence>
<evidence type="ECO:0000256" key="4">
    <source>
        <dbReference type="PROSITE-ProRule" id="PRU00169"/>
    </source>
</evidence>
<dbReference type="Gene3D" id="3.40.50.2300">
    <property type="match status" value="1"/>
</dbReference>
<dbReference type="EC" id="2.7.13.3" evidence="2"/>
<dbReference type="SUPFAM" id="SSF47384">
    <property type="entry name" value="Homodimeric domain of signal transducing histidine kinase"/>
    <property type="match status" value="1"/>
</dbReference>
<dbReference type="EMBL" id="JAKZGO010000001">
    <property type="protein sequence ID" value="MCH7412034.1"/>
    <property type="molecule type" value="Genomic_DNA"/>
</dbReference>
<evidence type="ECO:0000259" key="5">
    <source>
        <dbReference type="PROSITE" id="PS50110"/>
    </source>
</evidence>
<evidence type="ECO:0000313" key="6">
    <source>
        <dbReference type="EMBL" id="MCH7412034.1"/>
    </source>
</evidence>
<accession>A0ABS9V6J6</accession>
<feature type="domain" description="Response regulatory" evidence="5">
    <location>
        <begin position="4"/>
        <end position="120"/>
    </location>
</feature>
<dbReference type="SUPFAM" id="SSF55874">
    <property type="entry name" value="ATPase domain of HSP90 chaperone/DNA topoisomerase II/histidine kinase"/>
    <property type="match status" value="1"/>
</dbReference>
<protein>
    <recommendedName>
        <fullName evidence="2">histidine kinase</fullName>
        <ecNumber evidence="2">2.7.13.3</ecNumber>
    </recommendedName>
</protein>
<name>A0ABS9V6J6_9BACT</name>
<keyword evidence="3 4" id="KW-0597">Phosphoprotein</keyword>
<keyword evidence="7" id="KW-1185">Reference proteome</keyword>
<gene>
    <name evidence="6" type="ORF">MM213_00950</name>
</gene>
<dbReference type="PANTHER" id="PTHR43547:SF2">
    <property type="entry name" value="HYBRID SIGNAL TRANSDUCTION HISTIDINE KINASE C"/>
    <property type="match status" value="1"/>
</dbReference>
<comment type="caution">
    <text evidence="6">The sequence shown here is derived from an EMBL/GenBank/DDBJ whole genome shotgun (WGS) entry which is preliminary data.</text>
</comment>
<dbReference type="InterPro" id="IPR036890">
    <property type="entry name" value="HATPase_C_sf"/>
</dbReference>
<proteinExistence type="predicted"/>
<evidence type="ECO:0000313" key="7">
    <source>
        <dbReference type="Proteomes" id="UP001165430"/>
    </source>
</evidence>
<dbReference type="SMART" id="SM00448">
    <property type="entry name" value="REC"/>
    <property type="match status" value="1"/>
</dbReference>
<dbReference type="PROSITE" id="PS50110">
    <property type="entry name" value="RESPONSE_REGULATORY"/>
    <property type="match status" value="1"/>
</dbReference>
<dbReference type="CDD" id="cd00082">
    <property type="entry name" value="HisKA"/>
    <property type="match status" value="1"/>
</dbReference>
<evidence type="ECO:0000256" key="3">
    <source>
        <dbReference type="ARBA" id="ARBA00022553"/>
    </source>
</evidence>
<dbReference type="SUPFAM" id="SSF52172">
    <property type="entry name" value="CheY-like"/>
    <property type="match status" value="1"/>
</dbReference>
<dbReference type="CDD" id="cd17574">
    <property type="entry name" value="REC_OmpR"/>
    <property type="match status" value="1"/>
</dbReference>
<dbReference type="InterPro" id="IPR003661">
    <property type="entry name" value="HisK_dim/P_dom"/>
</dbReference>
<dbReference type="RefSeq" id="WP_241409426.1">
    <property type="nucleotide sequence ID" value="NZ_JAKZGO010000001.1"/>
</dbReference>
<comment type="catalytic activity">
    <reaction evidence="1">
        <text>ATP + protein L-histidine = ADP + protein N-phospho-L-histidine.</text>
        <dbReference type="EC" id="2.7.13.3"/>
    </reaction>
</comment>
<dbReference type="PANTHER" id="PTHR43547">
    <property type="entry name" value="TWO-COMPONENT HISTIDINE KINASE"/>
    <property type="match status" value="1"/>
</dbReference>
<feature type="modified residue" description="4-aspartylphosphate" evidence="4">
    <location>
        <position position="53"/>
    </location>
</feature>
<dbReference type="Proteomes" id="UP001165430">
    <property type="component" value="Unassembled WGS sequence"/>
</dbReference>
<dbReference type="InterPro" id="IPR011006">
    <property type="entry name" value="CheY-like_superfamily"/>
</dbReference>
<dbReference type="InterPro" id="IPR036097">
    <property type="entry name" value="HisK_dim/P_sf"/>
</dbReference>
<organism evidence="6 7">
    <name type="scientific">Belliella alkalica</name>
    <dbReference type="NCBI Taxonomy" id="1730871"/>
    <lineage>
        <taxon>Bacteria</taxon>
        <taxon>Pseudomonadati</taxon>
        <taxon>Bacteroidota</taxon>
        <taxon>Cytophagia</taxon>
        <taxon>Cytophagales</taxon>
        <taxon>Cyclobacteriaceae</taxon>
        <taxon>Belliella</taxon>
    </lineage>
</organism>
<sequence length="344" mass="39645">MNIKILLVEDEVELQQNIKDILEIHDFEVLTADNGVTALELLDKEIFDIVISDIMMPELNGLELLARVRNDKKLINLPFLFLTAMVEKDDFRKGMEFGAEDYLTKPVHAKDLINAINIAIDKKKSRELWLSDSIEKVLNDERNVKYHELRTPLFGLMSILELVTTSIDTFDYGQLKEILVTAYDASKRLNESLLNLARFNDLKTYEPKKSDVISIKAILEESLENHKNEYVFISNHDFSCQFDINTLGFIFNEILTNASKFNSKEQIFLSLKEKTLIIANQQKIIHHPCNLDISPFSQIDRKYNEQQGLGLGLYLSMIYANRNDASFSAHISDDLKFIITITFK</sequence>
<dbReference type="Pfam" id="PF00072">
    <property type="entry name" value="Response_reg"/>
    <property type="match status" value="1"/>
</dbReference>
<dbReference type="Gene3D" id="3.30.565.10">
    <property type="entry name" value="Histidine kinase-like ATPase, C-terminal domain"/>
    <property type="match status" value="1"/>
</dbReference>
<evidence type="ECO:0000256" key="2">
    <source>
        <dbReference type="ARBA" id="ARBA00012438"/>
    </source>
</evidence>